<feature type="region of interest" description="Disordered" evidence="2">
    <location>
        <begin position="115"/>
        <end position="134"/>
    </location>
</feature>
<sequence length="134" mass="15076">MRKDYIDAVLQLTGLIPPGRVLAYGDVAEMINDGGPRQVGSVMSHYGDQVPWWRVLRASGHPAEGHGERALAHYRAEATPLRGKTTGQDASWRVDIQRARWQPDEQGWQEIDRIADSLAPREKKMSEPDDLMES</sequence>
<keyword evidence="5" id="KW-1185">Reference proteome</keyword>
<comment type="caution">
    <text evidence="4">The sequence shown here is derived from an EMBL/GenBank/DDBJ whole genome shotgun (WGS) entry which is preliminary data.</text>
</comment>
<dbReference type="InterPro" id="IPR036217">
    <property type="entry name" value="MethylDNA_cys_MeTrfase_DNAb"/>
</dbReference>
<reference evidence="4 5" key="1">
    <citation type="submission" date="2023-07" db="EMBL/GenBank/DDBJ databases">
        <title>Sequencing the genomes of 1000 actinobacteria strains.</title>
        <authorList>
            <person name="Klenk H.-P."/>
        </authorList>
    </citation>
    <scope>NUCLEOTIDE SEQUENCE [LARGE SCALE GENOMIC DNA]</scope>
    <source>
        <strain evidence="4 5">DSM 14555</strain>
    </source>
</reference>
<evidence type="ECO:0000313" key="4">
    <source>
        <dbReference type="EMBL" id="MDR6268706.1"/>
    </source>
</evidence>
<dbReference type="RefSeq" id="WP_309796526.1">
    <property type="nucleotide sequence ID" value="NZ_BAAAHY010000006.1"/>
</dbReference>
<dbReference type="InterPro" id="IPR052520">
    <property type="entry name" value="ATL_DNA_repair"/>
</dbReference>
<dbReference type="Proteomes" id="UP001185069">
    <property type="component" value="Unassembled WGS sequence"/>
</dbReference>
<dbReference type="EMBL" id="JAVDQF010000001">
    <property type="protein sequence ID" value="MDR6268706.1"/>
    <property type="molecule type" value="Genomic_DNA"/>
</dbReference>
<keyword evidence="1" id="KW-0227">DNA damage</keyword>
<dbReference type="CDD" id="cd06445">
    <property type="entry name" value="ATase"/>
    <property type="match status" value="1"/>
</dbReference>
<dbReference type="PANTHER" id="PTHR42942">
    <property type="entry name" value="6-O-METHYLGUANINE DNA METHYLTRANSFERASE"/>
    <property type="match status" value="1"/>
</dbReference>
<accession>A0ABU1J8F4</accession>
<feature type="domain" description="Methylated-DNA-[protein]-cysteine S-methyltransferase DNA binding" evidence="3">
    <location>
        <begin position="7"/>
        <end position="67"/>
    </location>
</feature>
<protein>
    <submittedName>
        <fullName evidence="4">Alkylated DNA nucleotide flippase Atl1</fullName>
    </submittedName>
</protein>
<gene>
    <name evidence="4" type="ORF">JOE69_000944</name>
</gene>
<feature type="compositionally biased region" description="Basic and acidic residues" evidence="2">
    <location>
        <begin position="115"/>
        <end position="127"/>
    </location>
</feature>
<dbReference type="InterPro" id="IPR036388">
    <property type="entry name" value="WH-like_DNA-bd_sf"/>
</dbReference>
<evidence type="ECO:0000256" key="2">
    <source>
        <dbReference type="SAM" id="MobiDB-lite"/>
    </source>
</evidence>
<dbReference type="Gene3D" id="1.10.10.10">
    <property type="entry name" value="Winged helix-like DNA-binding domain superfamily/Winged helix DNA-binding domain"/>
    <property type="match status" value="1"/>
</dbReference>
<dbReference type="InterPro" id="IPR014048">
    <property type="entry name" value="MethylDNA_cys_MeTrfase_DNA-bd"/>
</dbReference>
<evidence type="ECO:0000256" key="1">
    <source>
        <dbReference type="ARBA" id="ARBA00022763"/>
    </source>
</evidence>
<evidence type="ECO:0000259" key="3">
    <source>
        <dbReference type="Pfam" id="PF01035"/>
    </source>
</evidence>
<dbReference type="Pfam" id="PF01035">
    <property type="entry name" value="DNA_binding_1"/>
    <property type="match status" value="1"/>
</dbReference>
<organism evidence="4 5">
    <name type="scientific">Arthrobacter russicus</name>
    <dbReference type="NCBI Taxonomy" id="172040"/>
    <lineage>
        <taxon>Bacteria</taxon>
        <taxon>Bacillati</taxon>
        <taxon>Actinomycetota</taxon>
        <taxon>Actinomycetes</taxon>
        <taxon>Micrococcales</taxon>
        <taxon>Micrococcaceae</taxon>
        <taxon>Arthrobacter</taxon>
    </lineage>
</organism>
<dbReference type="PANTHER" id="PTHR42942:SF1">
    <property type="entry name" value="ALKYLTRANSFERASE-LIKE PROTEIN 1"/>
    <property type="match status" value="1"/>
</dbReference>
<proteinExistence type="predicted"/>
<evidence type="ECO:0000313" key="5">
    <source>
        <dbReference type="Proteomes" id="UP001185069"/>
    </source>
</evidence>
<dbReference type="SUPFAM" id="SSF46767">
    <property type="entry name" value="Methylated DNA-protein cysteine methyltransferase, C-terminal domain"/>
    <property type="match status" value="1"/>
</dbReference>
<name>A0ABU1J8F4_9MICC</name>